<evidence type="ECO:0000256" key="1">
    <source>
        <dbReference type="ARBA" id="ARBA00022801"/>
    </source>
</evidence>
<dbReference type="SUPFAM" id="SSF53474">
    <property type="entry name" value="alpha/beta-Hydrolases"/>
    <property type="match status" value="1"/>
</dbReference>
<feature type="domain" description="AB hydrolase-1" evidence="2">
    <location>
        <begin position="30"/>
        <end position="136"/>
    </location>
</feature>
<sequence length="233" mass="25223">MKPDLGELRSVDVDGLTMAYRVAGDPAAAPMLLLHALGEGEHDWHGVLPELARTHRVYAPDLRGHGASGYPERYSFELMRDDVLGFLDAVGIGQTVLIGHSLGGMVAVLLAQAAPHRLTRLVLEDCPTAKPGALDRPPLEPPDEPLPFDFGVVNPIRFQLTNPDPAWWEGTAGIAVPTLVIGGGPESQIPQELLAELADRLPDATFVTIRAGHHVHRERPAEFLAAVRDFLSR</sequence>
<name>A0A6V8LIZ1_9ACTN</name>
<accession>A0A6V8LIZ1</accession>
<dbReference type="PRINTS" id="PR00111">
    <property type="entry name" value="ABHYDROLASE"/>
</dbReference>
<reference evidence="3 4" key="1">
    <citation type="submission" date="2020-03" db="EMBL/GenBank/DDBJ databases">
        <title>Whole genome shotgun sequence of Phytohabitans rumicis NBRC 108638.</title>
        <authorList>
            <person name="Komaki H."/>
            <person name="Tamura T."/>
        </authorList>
    </citation>
    <scope>NUCLEOTIDE SEQUENCE [LARGE SCALE GENOMIC DNA]</scope>
    <source>
        <strain evidence="3 4">NBRC 108638</strain>
    </source>
</reference>
<dbReference type="PANTHER" id="PTHR43798">
    <property type="entry name" value="MONOACYLGLYCEROL LIPASE"/>
    <property type="match status" value="1"/>
</dbReference>
<dbReference type="EMBL" id="BLPG01000001">
    <property type="protein sequence ID" value="GFJ94027.1"/>
    <property type="molecule type" value="Genomic_DNA"/>
</dbReference>
<dbReference type="Proteomes" id="UP000482960">
    <property type="component" value="Unassembled WGS sequence"/>
</dbReference>
<dbReference type="Pfam" id="PF00561">
    <property type="entry name" value="Abhydrolase_1"/>
    <property type="match status" value="1"/>
</dbReference>
<dbReference type="InterPro" id="IPR050266">
    <property type="entry name" value="AB_hydrolase_sf"/>
</dbReference>
<evidence type="ECO:0000313" key="4">
    <source>
        <dbReference type="Proteomes" id="UP000482960"/>
    </source>
</evidence>
<dbReference type="InterPro" id="IPR000073">
    <property type="entry name" value="AB_hydrolase_1"/>
</dbReference>
<dbReference type="PANTHER" id="PTHR43798:SF31">
    <property type="entry name" value="AB HYDROLASE SUPERFAMILY PROTEIN YCLE"/>
    <property type="match status" value="1"/>
</dbReference>
<protein>
    <submittedName>
        <fullName evidence="3">Dihydrolipoamide acetyltransferase</fullName>
    </submittedName>
</protein>
<evidence type="ECO:0000259" key="2">
    <source>
        <dbReference type="Pfam" id="PF00561"/>
    </source>
</evidence>
<evidence type="ECO:0000313" key="3">
    <source>
        <dbReference type="EMBL" id="GFJ94027.1"/>
    </source>
</evidence>
<keyword evidence="4" id="KW-1185">Reference proteome</keyword>
<keyword evidence="3" id="KW-0808">Transferase</keyword>
<dbReference type="Gene3D" id="3.40.50.1820">
    <property type="entry name" value="alpha/beta hydrolase"/>
    <property type="match status" value="2"/>
</dbReference>
<dbReference type="GO" id="GO:0016787">
    <property type="term" value="F:hydrolase activity"/>
    <property type="evidence" value="ECO:0007669"/>
    <property type="project" value="UniProtKB-KW"/>
</dbReference>
<dbReference type="InterPro" id="IPR029058">
    <property type="entry name" value="AB_hydrolase_fold"/>
</dbReference>
<reference evidence="3 4" key="2">
    <citation type="submission" date="2020-03" db="EMBL/GenBank/DDBJ databases">
        <authorList>
            <person name="Ichikawa N."/>
            <person name="Kimura A."/>
            <person name="Kitahashi Y."/>
            <person name="Uohara A."/>
        </authorList>
    </citation>
    <scope>NUCLEOTIDE SEQUENCE [LARGE SCALE GENOMIC DNA]</scope>
    <source>
        <strain evidence="3 4">NBRC 108638</strain>
    </source>
</reference>
<keyword evidence="1" id="KW-0378">Hydrolase</keyword>
<organism evidence="3 4">
    <name type="scientific">Phytohabitans rumicis</name>
    <dbReference type="NCBI Taxonomy" id="1076125"/>
    <lineage>
        <taxon>Bacteria</taxon>
        <taxon>Bacillati</taxon>
        <taxon>Actinomycetota</taxon>
        <taxon>Actinomycetes</taxon>
        <taxon>Micromonosporales</taxon>
        <taxon>Micromonosporaceae</taxon>
    </lineage>
</organism>
<gene>
    <name evidence="3" type="ORF">Prum_076690</name>
</gene>
<proteinExistence type="predicted"/>
<dbReference type="GO" id="GO:0016020">
    <property type="term" value="C:membrane"/>
    <property type="evidence" value="ECO:0007669"/>
    <property type="project" value="TreeGrafter"/>
</dbReference>
<dbReference type="AlphaFoldDB" id="A0A6V8LIZ1"/>
<dbReference type="GO" id="GO:0016740">
    <property type="term" value="F:transferase activity"/>
    <property type="evidence" value="ECO:0007669"/>
    <property type="project" value="UniProtKB-KW"/>
</dbReference>
<comment type="caution">
    <text evidence="3">The sequence shown here is derived from an EMBL/GenBank/DDBJ whole genome shotgun (WGS) entry which is preliminary data.</text>
</comment>